<name>A0A2R6X581_MARPO</name>
<evidence type="ECO:0000313" key="2">
    <source>
        <dbReference type="Proteomes" id="UP000244005"/>
    </source>
</evidence>
<accession>A0A2R6X581</accession>
<sequence length="79" mass="9291">MVDEICDGALQARDEDEKFGLEKTQEFRFCIECRAQVHGKKSDMESIGQIFRFDAPRIPWGGIFALFFNHLMERAWLTY</sequence>
<reference evidence="2" key="1">
    <citation type="journal article" date="2017" name="Cell">
        <title>Insights into land plant evolution garnered from the Marchantia polymorpha genome.</title>
        <authorList>
            <person name="Bowman J.L."/>
            <person name="Kohchi T."/>
            <person name="Yamato K.T."/>
            <person name="Jenkins J."/>
            <person name="Shu S."/>
            <person name="Ishizaki K."/>
            <person name="Yamaoka S."/>
            <person name="Nishihama R."/>
            <person name="Nakamura Y."/>
            <person name="Berger F."/>
            <person name="Adam C."/>
            <person name="Aki S.S."/>
            <person name="Althoff F."/>
            <person name="Araki T."/>
            <person name="Arteaga-Vazquez M.A."/>
            <person name="Balasubrmanian S."/>
            <person name="Barry K."/>
            <person name="Bauer D."/>
            <person name="Boehm C.R."/>
            <person name="Briginshaw L."/>
            <person name="Caballero-Perez J."/>
            <person name="Catarino B."/>
            <person name="Chen F."/>
            <person name="Chiyoda S."/>
            <person name="Chovatia M."/>
            <person name="Davies K.M."/>
            <person name="Delmans M."/>
            <person name="Demura T."/>
            <person name="Dierschke T."/>
            <person name="Dolan L."/>
            <person name="Dorantes-Acosta A.E."/>
            <person name="Eklund D.M."/>
            <person name="Florent S.N."/>
            <person name="Flores-Sandoval E."/>
            <person name="Fujiyama A."/>
            <person name="Fukuzawa H."/>
            <person name="Galik B."/>
            <person name="Grimanelli D."/>
            <person name="Grimwood J."/>
            <person name="Grossniklaus U."/>
            <person name="Hamada T."/>
            <person name="Haseloff J."/>
            <person name="Hetherington A.J."/>
            <person name="Higo A."/>
            <person name="Hirakawa Y."/>
            <person name="Hundley H.N."/>
            <person name="Ikeda Y."/>
            <person name="Inoue K."/>
            <person name="Inoue S.I."/>
            <person name="Ishida S."/>
            <person name="Jia Q."/>
            <person name="Kakita M."/>
            <person name="Kanazawa T."/>
            <person name="Kawai Y."/>
            <person name="Kawashima T."/>
            <person name="Kennedy M."/>
            <person name="Kinose K."/>
            <person name="Kinoshita T."/>
            <person name="Kohara Y."/>
            <person name="Koide E."/>
            <person name="Komatsu K."/>
            <person name="Kopischke S."/>
            <person name="Kubo M."/>
            <person name="Kyozuka J."/>
            <person name="Lagercrantz U."/>
            <person name="Lin S.S."/>
            <person name="Lindquist E."/>
            <person name="Lipzen A.M."/>
            <person name="Lu C.W."/>
            <person name="De Luna E."/>
            <person name="Martienssen R.A."/>
            <person name="Minamino N."/>
            <person name="Mizutani M."/>
            <person name="Mizutani M."/>
            <person name="Mochizuki N."/>
            <person name="Monte I."/>
            <person name="Mosher R."/>
            <person name="Nagasaki H."/>
            <person name="Nakagami H."/>
            <person name="Naramoto S."/>
            <person name="Nishitani K."/>
            <person name="Ohtani M."/>
            <person name="Okamoto T."/>
            <person name="Okumura M."/>
            <person name="Phillips J."/>
            <person name="Pollak B."/>
            <person name="Reinders A."/>
            <person name="Rovekamp M."/>
            <person name="Sano R."/>
            <person name="Sawa S."/>
            <person name="Schmid M.W."/>
            <person name="Shirakawa M."/>
            <person name="Solano R."/>
            <person name="Spunde A."/>
            <person name="Suetsugu N."/>
            <person name="Sugano S."/>
            <person name="Sugiyama A."/>
            <person name="Sun R."/>
            <person name="Suzuki Y."/>
            <person name="Takenaka M."/>
            <person name="Takezawa D."/>
            <person name="Tomogane H."/>
            <person name="Tsuzuki M."/>
            <person name="Ueda T."/>
            <person name="Umeda M."/>
            <person name="Ward J.M."/>
            <person name="Watanabe Y."/>
            <person name="Yazaki K."/>
            <person name="Yokoyama R."/>
            <person name="Yoshitake Y."/>
            <person name="Yotsui I."/>
            <person name="Zachgo S."/>
            <person name="Schmutz J."/>
        </authorList>
    </citation>
    <scope>NUCLEOTIDE SEQUENCE [LARGE SCALE GENOMIC DNA]</scope>
    <source>
        <strain evidence="2">Tak-1</strain>
    </source>
</reference>
<evidence type="ECO:0000313" key="1">
    <source>
        <dbReference type="EMBL" id="PTQ41219.1"/>
    </source>
</evidence>
<dbReference type="Proteomes" id="UP000244005">
    <property type="component" value="Unassembled WGS sequence"/>
</dbReference>
<protein>
    <submittedName>
        <fullName evidence="1">Uncharacterized protein</fullName>
    </submittedName>
</protein>
<proteinExistence type="predicted"/>
<dbReference type="EMBL" id="KZ772707">
    <property type="protein sequence ID" value="PTQ41219.1"/>
    <property type="molecule type" value="Genomic_DNA"/>
</dbReference>
<organism evidence="1 2">
    <name type="scientific">Marchantia polymorpha</name>
    <name type="common">Common liverwort</name>
    <name type="synonym">Marchantia aquatica</name>
    <dbReference type="NCBI Taxonomy" id="3197"/>
    <lineage>
        <taxon>Eukaryota</taxon>
        <taxon>Viridiplantae</taxon>
        <taxon>Streptophyta</taxon>
        <taxon>Embryophyta</taxon>
        <taxon>Marchantiophyta</taxon>
        <taxon>Marchantiopsida</taxon>
        <taxon>Marchantiidae</taxon>
        <taxon>Marchantiales</taxon>
        <taxon>Marchantiaceae</taxon>
        <taxon>Marchantia</taxon>
    </lineage>
</organism>
<keyword evidence="2" id="KW-1185">Reference proteome</keyword>
<gene>
    <name evidence="1" type="ORF">MARPO_0035s0027</name>
</gene>
<dbReference type="Gramene" id="Mp6g02420.1">
    <property type="protein sequence ID" value="Mp6g02420.1.cds1"/>
    <property type="gene ID" value="Mp6g02420"/>
</dbReference>
<dbReference type="AlphaFoldDB" id="A0A2R6X581"/>